<dbReference type="Gene3D" id="3.30.160.60">
    <property type="entry name" value="Classic Zinc Finger"/>
    <property type="match status" value="3"/>
</dbReference>
<feature type="domain" description="C2HC/C3H-type" evidence="7">
    <location>
        <begin position="17"/>
        <end position="46"/>
    </location>
</feature>
<evidence type="ECO:0000256" key="5">
    <source>
        <dbReference type="PROSITE-ProRule" id="PRU01371"/>
    </source>
</evidence>
<name>A0A0X3NTX6_SCHSO</name>
<keyword evidence="1" id="KW-0479">Metal-binding</keyword>
<feature type="domain" description="C2HC/C3H-type" evidence="7">
    <location>
        <begin position="186"/>
        <end position="215"/>
    </location>
</feature>
<feature type="region of interest" description="Disordered" evidence="6">
    <location>
        <begin position="208"/>
        <end position="239"/>
    </location>
</feature>
<dbReference type="Pfam" id="PF13913">
    <property type="entry name" value="zf-C2HC_2"/>
    <property type="match status" value="4"/>
</dbReference>
<dbReference type="AlphaFoldDB" id="A0A0X3NTX6"/>
<evidence type="ECO:0000256" key="3">
    <source>
        <dbReference type="ARBA" id="ARBA00022771"/>
    </source>
</evidence>
<dbReference type="InterPro" id="IPR025874">
    <property type="entry name" value="DZR"/>
</dbReference>
<evidence type="ECO:0000259" key="7">
    <source>
        <dbReference type="PROSITE" id="PS52027"/>
    </source>
</evidence>
<feature type="region of interest" description="Disordered" evidence="6">
    <location>
        <begin position="47"/>
        <end position="80"/>
    </location>
</feature>
<proteinExistence type="predicted"/>
<dbReference type="PANTHER" id="PTHR13555">
    <property type="entry name" value="C2H2 ZINC FINGER CGI-62-RELATED"/>
    <property type="match status" value="1"/>
</dbReference>
<feature type="compositionally biased region" description="Basic and acidic residues" evidence="6">
    <location>
        <begin position="223"/>
        <end position="237"/>
    </location>
</feature>
<accession>A0A0X3NTX6</accession>
<dbReference type="PROSITE" id="PS52027">
    <property type="entry name" value="ZF_C2HC_C3H"/>
    <property type="match status" value="4"/>
</dbReference>
<keyword evidence="2" id="KW-0677">Repeat</keyword>
<keyword evidence="3 5" id="KW-0863">Zinc-finger</keyword>
<dbReference type="InterPro" id="IPR049899">
    <property type="entry name" value="Znf_C2HC_C3H"/>
</dbReference>
<dbReference type="EMBL" id="GEEE01024043">
    <property type="protein sequence ID" value="JAP39182.1"/>
    <property type="molecule type" value="Transcribed_RNA"/>
</dbReference>
<sequence length="426" mass="46627">MKSCLGLRKVFKMGRPRTVVCYICQREFGTASIGIHEKQCLKKWHDENNKLPPSQRRPEPVKPQGFGNFSDPGGGSGAAEQAIKTTGVDPNLDAYNAAASKAAQSNLVACKKCGRRFAADRVNLHEKYCHPPKARRPVYEARKPDFDLNILRQPLKTGQGGPPRAGSPPSRQPTPGPSSPASSSNGFPRCRYCNRTYAPDRIERHEANCHAPPLKKQTSGADRTADGTGRRAREPKQAVEGATGPAICQNCSENLPENAKFCPNCGTPCEKKCRNCAQVLSPGAKFCSKCGKPVQANRNNHIRKDSSKTQSIESAKSVAQVCNEPTKRTSNRPFVICYICGREYGTMSIGIHEPQCLTKWSIQNSRLPANQRLKAPVRPIIGANRDGSDELRNYNRAALSTSARNSGIKNSQEIPALFCVKKCTLK</sequence>
<feature type="region of interest" description="Disordered" evidence="6">
    <location>
        <begin position="153"/>
        <end position="185"/>
    </location>
</feature>
<organism evidence="8">
    <name type="scientific">Schistocephalus solidus</name>
    <name type="common">Tapeworm</name>
    <dbReference type="NCBI Taxonomy" id="70667"/>
    <lineage>
        <taxon>Eukaryota</taxon>
        <taxon>Metazoa</taxon>
        <taxon>Spiralia</taxon>
        <taxon>Lophotrochozoa</taxon>
        <taxon>Platyhelminthes</taxon>
        <taxon>Cestoda</taxon>
        <taxon>Eucestoda</taxon>
        <taxon>Diphyllobothriidea</taxon>
        <taxon>Diphyllobothriidae</taxon>
        <taxon>Schistocephalus</taxon>
    </lineage>
</organism>
<evidence type="ECO:0000256" key="2">
    <source>
        <dbReference type="ARBA" id="ARBA00022737"/>
    </source>
</evidence>
<feature type="domain" description="C2HC/C3H-type" evidence="7">
    <location>
        <begin position="106"/>
        <end position="135"/>
    </location>
</feature>
<reference evidence="8" key="1">
    <citation type="submission" date="2016-01" db="EMBL/GenBank/DDBJ databases">
        <title>Reference transcriptome for the parasite Schistocephalus solidus: insights into the molecular evolution of parasitism.</title>
        <authorList>
            <person name="Hebert F.O."/>
            <person name="Grambauer S."/>
            <person name="Barber I."/>
            <person name="Landry C.R."/>
            <person name="Aubin-Horth N."/>
        </authorList>
    </citation>
    <scope>NUCLEOTIDE SEQUENCE</scope>
</reference>
<gene>
    <name evidence="8" type="primary">ZN474</name>
    <name evidence="8" type="ORF">TR132897</name>
</gene>
<dbReference type="Pfam" id="PF12773">
    <property type="entry name" value="DZR"/>
    <property type="match status" value="1"/>
</dbReference>
<protein>
    <submittedName>
        <fullName evidence="8">Zinc finger protein 474</fullName>
    </submittedName>
</protein>
<evidence type="ECO:0000256" key="1">
    <source>
        <dbReference type="ARBA" id="ARBA00022723"/>
    </source>
</evidence>
<evidence type="ECO:0000256" key="4">
    <source>
        <dbReference type="ARBA" id="ARBA00022833"/>
    </source>
</evidence>
<evidence type="ECO:0000256" key="6">
    <source>
        <dbReference type="SAM" id="MobiDB-lite"/>
    </source>
</evidence>
<keyword evidence="4" id="KW-0862">Zinc</keyword>
<feature type="domain" description="C2HC/C3H-type" evidence="7">
    <location>
        <begin position="333"/>
        <end position="362"/>
    </location>
</feature>
<dbReference type="GO" id="GO:0008270">
    <property type="term" value="F:zinc ion binding"/>
    <property type="evidence" value="ECO:0007669"/>
    <property type="project" value="UniProtKB-KW"/>
</dbReference>
<evidence type="ECO:0000313" key="8">
    <source>
        <dbReference type="EMBL" id="JAP39182.1"/>
    </source>
</evidence>
<dbReference type="PANTHER" id="PTHR13555:SF68">
    <property type="entry name" value="ZINC FINGER PROTEIN 474"/>
    <property type="match status" value="1"/>
</dbReference>
<dbReference type="InterPro" id="IPR026319">
    <property type="entry name" value="ZC2HC1A/B-like"/>
</dbReference>